<dbReference type="Proteomes" id="UP000011115">
    <property type="component" value="Unassembled WGS sequence"/>
</dbReference>
<dbReference type="GO" id="GO:0008375">
    <property type="term" value="F:acetylglucosaminyltransferase activity"/>
    <property type="evidence" value="ECO:0000318"/>
    <property type="project" value="GO_Central"/>
</dbReference>
<proteinExistence type="predicted"/>
<name>M1A083_SOLTU</name>
<dbReference type="Pfam" id="PF04646">
    <property type="entry name" value="DUF604"/>
    <property type="match status" value="1"/>
</dbReference>
<dbReference type="STRING" id="4113.M1A083"/>
<sequence length="157" mass="17703">MGGDDSIFFLENLVDVLAKYDHNKYYYFGASSYGGAGFIMSFPLAKDIESCLRRCPFLKSAHHITMACIVDLGVSFSPLKGLYQIDMHGDISGLLSSHPKAPLMPLHHFDAITPIFPSMDRTQSIEHFMKAAKFDQSRMLQQIICHHRPSNWTFSVS</sequence>
<dbReference type="InParanoid" id="M1A083"/>
<dbReference type="EnsemblPlants" id="PGSC0003DMT400011815">
    <property type="protein sequence ID" value="PGSC0003DMT400011815"/>
    <property type="gene ID" value="PGSC0003DMG400004641"/>
</dbReference>
<dbReference type="InterPro" id="IPR006740">
    <property type="entry name" value="DUF604"/>
</dbReference>
<dbReference type="OMA" id="HHITMAC"/>
<organism evidence="1 2">
    <name type="scientific">Solanum tuberosum</name>
    <name type="common">Potato</name>
    <dbReference type="NCBI Taxonomy" id="4113"/>
    <lineage>
        <taxon>Eukaryota</taxon>
        <taxon>Viridiplantae</taxon>
        <taxon>Streptophyta</taxon>
        <taxon>Embryophyta</taxon>
        <taxon>Tracheophyta</taxon>
        <taxon>Spermatophyta</taxon>
        <taxon>Magnoliopsida</taxon>
        <taxon>eudicotyledons</taxon>
        <taxon>Gunneridae</taxon>
        <taxon>Pentapetalae</taxon>
        <taxon>asterids</taxon>
        <taxon>lamiids</taxon>
        <taxon>Solanales</taxon>
        <taxon>Solanaceae</taxon>
        <taxon>Solanoideae</taxon>
        <taxon>Solaneae</taxon>
        <taxon>Solanum</taxon>
    </lineage>
</organism>
<accession>M1A083</accession>
<dbReference type="Gramene" id="PGSC0003DMT400011815">
    <property type="protein sequence ID" value="PGSC0003DMT400011815"/>
    <property type="gene ID" value="PGSC0003DMG400004641"/>
</dbReference>
<keyword evidence="2" id="KW-1185">Reference proteome</keyword>
<reference evidence="2" key="1">
    <citation type="journal article" date="2011" name="Nature">
        <title>Genome sequence and analysis of the tuber crop potato.</title>
        <authorList>
            <consortium name="The Potato Genome Sequencing Consortium"/>
        </authorList>
    </citation>
    <scope>NUCLEOTIDE SEQUENCE [LARGE SCALE GENOMIC DNA]</scope>
    <source>
        <strain evidence="2">cv. DM1-3 516 R44</strain>
    </source>
</reference>
<dbReference type="PaxDb" id="4113-PGSC0003DMT400011815"/>
<evidence type="ECO:0000313" key="2">
    <source>
        <dbReference type="Proteomes" id="UP000011115"/>
    </source>
</evidence>
<protein>
    <submittedName>
        <fullName evidence="1">Glycosyltransferase</fullName>
    </submittedName>
</protein>
<dbReference type="HOGENOM" id="CLU_1680997_0_0_1"/>
<evidence type="ECO:0000313" key="1">
    <source>
        <dbReference type="EnsemblPlants" id="PGSC0003DMT400011815"/>
    </source>
</evidence>
<dbReference type="PANTHER" id="PTHR10811">
    <property type="entry name" value="FRINGE-RELATED"/>
    <property type="match status" value="1"/>
</dbReference>
<reference evidence="1" key="2">
    <citation type="submission" date="2015-06" db="UniProtKB">
        <authorList>
            <consortium name="EnsemblPlants"/>
        </authorList>
    </citation>
    <scope>IDENTIFICATION</scope>
    <source>
        <strain evidence="1">DM1-3 516 R44</strain>
    </source>
</reference>
<dbReference type="AlphaFoldDB" id="M1A083"/>
<dbReference type="eggNOG" id="KOG2246">
    <property type="taxonomic scope" value="Eukaryota"/>
</dbReference>
<dbReference type="Gene3D" id="3.90.550.50">
    <property type="match status" value="1"/>
</dbReference>